<proteinExistence type="predicted"/>
<name>C0BR11_BIFPS</name>
<reference evidence="1 2" key="1">
    <citation type="submission" date="2009-02" db="EMBL/GenBank/DDBJ databases">
        <title>Draft genome sequence of Bifidobacterium pseudocatenulatum (DSM 20438).</title>
        <authorList>
            <person name="Sudarsanam P."/>
            <person name="Ley R."/>
            <person name="Guruge J."/>
            <person name="Turnbaugh P.J."/>
            <person name="Mahowald M."/>
            <person name="Liep D."/>
            <person name="Gordon J."/>
        </authorList>
    </citation>
    <scope>NUCLEOTIDE SEQUENCE [LARGE SCALE GENOMIC DNA]</scope>
    <source>
        <strain evidence="1 2">DSM 20438</strain>
    </source>
</reference>
<dbReference type="AlphaFoldDB" id="C0BR11"/>
<comment type="caution">
    <text evidence="1">The sequence shown here is derived from an EMBL/GenBank/DDBJ whole genome shotgun (WGS) entry which is preliminary data.</text>
</comment>
<accession>C0BR11</accession>
<dbReference type="Proteomes" id="UP000003875">
    <property type="component" value="Unassembled WGS sequence"/>
</dbReference>
<dbReference type="RefSeq" id="WP_004220247.1">
    <property type="nucleotide sequence ID" value="NZ_ABXX02000001.1"/>
</dbReference>
<protein>
    <submittedName>
        <fullName evidence="1">Uncharacterized protein</fullName>
    </submittedName>
</protein>
<evidence type="ECO:0000313" key="2">
    <source>
        <dbReference type="Proteomes" id="UP000003875"/>
    </source>
</evidence>
<evidence type="ECO:0000313" key="1">
    <source>
        <dbReference type="EMBL" id="EEG71923.1"/>
    </source>
</evidence>
<dbReference type="EMBL" id="ABXX02000001">
    <property type="protein sequence ID" value="EEG71923.1"/>
    <property type="molecule type" value="Genomic_DNA"/>
</dbReference>
<gene>
    <name evidence="1" type="ORF">BIFPSEUDO_02817</name>
</gene>
<organism evidence="1 2">
    <name type="scientific">Bifidobacterium pseudocatenulatum DSM 20438 = JCM 1200 = LMG 10505</name>
    <dbReference type="NCBI Taxonomy" id="547043"/>
    <lineage>
        <taxon>Bacteria</taxon>
        <taxon>Bacillati</taxon>
        <taxon>Actinomycetota</taxon>
        <taxon>Actinomycetes</taxon>
        <taxon>Bifidobacteriales</taxon>
        <taxon>Bifidobacteriaceae</taxon>
        <taxon>Bifidobacterium</taxon>
    </lineage>
</organism>
<reference evidence="1 2" key="2">
    <citation type="submission" date="2009-02" db="EMBL/GenBank/DDBJ databases">
        <authorList>
            <person name="Fulton L."/>
            <person name="Clifton S."/>
            <person name="Fulton B."/>
            <person name="Xu J."/>
            <person name="Minx P."/>
            <person name="Pepin K.H."/>
            <person name="Johnson M."/>
            <person name="Bhonagiri V."/>
            <person name="Nash W.E."/>
            <person name="Mardis E.R."/>
            <person name="Wilson R.K."/>
        </authorList>
    </citation>
    <scope>NUCLEOTIDE SEQUENCE [LARGE SCALE GENOMIC DNA]</scope>
    <source>
        <strain evidence="1 2">DSM 20438</strain>
    </source>
</reference>
<sequence>MVVAGIPTAFPQDAAGLLTLTDGTKILQSQALEALRNHFATTVFRPPDIFSSTK</sequence>